<reference evidence="6 7" key="1">
    <citation type="submission" date="2019-08" db="EMBL/GenBank/DDBJ databases">
        <title>Draft genome sequence of Citrobacter portucalensis strain isolated from green turtle.</title>
        <authorList>
            <person name="Fernandes M.R."/>
            <person name="Sellera F.P."/>
            <person name="Goldeberg D.W."/>
            <person name="Costa D.C."/>
            <person name="Lincopan N."/>
        </authorList>
    </citation>
    <scope>NUCLEOTIDE SEQUENCE [LARGE SCALE GENOMIC DNA]</scope>
    <source>
        <strain evidence="6 7">TV06</strain>
    </source>
</reference>
<keyword evidence="2" id="KW-0805">Transcription regulation</keyword>
<organism evidence="6 7">
    <name type="scientific">Citrobacter portucalensis</name>
    <dbReference type="NCBI Taxonomy" id="1639133"/>
    <lineage>
        <taxon>Bacteria</taxon>
        <taxon>Pseudomonadati</taxon>
        <taxon>Pseudomonadota</taxon>
        <taxon>Gammaproteobacteria</taxon>
        <taxon>Enterobacterales</taxon>
        <taxon>Enterobacteriaceae</taxon>
        <taxon>Citrobacter</taxon>
        <taxon>Citrobacter freundii complex</taxon>
    </lineage>
</organism>
<dbReference type="PANTHER" id="PTHR30118:SF15">
    <property type="entry name" value="TRANSCRIPTIONAL REGULATORY PROTEIN"/>
    <property type="match status" value="1"/>
</dbReference>
<dbReference type="SUPFAM" id="SSF46785">
    <property type="entry name" value="Winged helix' DNA-binding domain"/>
    <property type="match status" value="1"/>
</dbReference>
<dbReference type="CDD" id="cd08461">
    <property type="entry name" value="PBP2_DntR_like_3"/>
    <property type="match status" value="1"/>
</dbReference>
<evidence type="ECO:0000256" key="1">
    <source>
        <dbReference type="ARBA" id="ARBA00009437"/>
    </source>
</evidence>
<dbReference type="PROSITE" id="PS50931">
    <property type="entry name" value="HTH_LYSR"/>
    <property type="match status" value="1"/>
</dbReference>
<dbReference type="PANTHER" id="PTHR30118">
    <property type="entry name" value="HTH-TYPE TRANSCRIPTIONAL REGULATOR LEUO-RELATED"/>
    <property type="match status" value="1"/>
</dbReference>
<name>A0A5B0SYJ9_9ENTR</name>
<evidence type="ECO:0000313" key="7">
    <source>
        <dbReference type="Proteomes" id="UP000323297"/>
    </source>
</evidence>
<evidence type="ECO:0000256" key="2">
    <source>
        <dbReference type="ARBA" id="ARBA00023015"/>
    </source>
</evidence>
<keyword evidence="3" id="KW-0238">DNA-binding</keyword>
<accession>A0A5B0SYJ9</accession>
<dbReference type="EMBL" id="VTZD01000019">
    <property type="protein sequence ID" value="KAA1142870.1"/>
    <property type="molecule type" value="Genomic_DNA"/>
</dbReference>
<dbReference type="Gene3D" id="1.10.10.10">
    <property type="entry name" value="Winged helix-like DNA-binding domain superfamily/Winged helix DNA-binding domain"/>
    <property type="match status" value="1"/>
</dbReference>
<dbReference type="GO" id="GO:0003700">
    <property type="term" value="F:DNA-binding transcription factor activity"/>
    <property type="evidence" value="ECO:0007669"/>
    <property type="project" value="InterPro"/>
</dbReference>
<dbReference type="InterPro" id="IPR050389">
    <property type="entry name" value="LysR-type_TF"/>
</dbReference>
<proteinExistence type="inferred from homology"/>
<comment type="similarity">
    <text evidence="1">Belongs to the LysR transcriptional regulatory family.</text>
</comment>
<dbReference type="AlphaFoldDB" id="A0A5B0SYJ9"/>
<dbReference type="InterPro" id="IPR036390">
    <property type="entry name" value="WH_DNA-bd_sf"/>
</dbReference>
<comment type="caution">
    <text evidence="6">The sequence shown here is derived from an EMBL/GenBank/DDBJ whole genome shotgun (WGS) entry which is preliminary data.</text>
</comment>
<dbReference type="Gene3D" id="3.40.190.10">
    <property type="entry name" value="Periplasmic binding protein-like II"/>
    <property type="match status" value="2"/>
</dbReference>
<feature type="domain" description="HTH lysR-type" evidence="5">
    <location>
        <begin position="8"/>
        <end position="65"/>
    </location>
</feature>
<dbReference type="Proteomes" id="UP000323297">
    <property type="component" value="Unassembled WGS sequence"/>
</dbReference>
<dbReference type="InterPro" id="IPR005119">
    <property type="entry name" value="LysR_subst-bd"/>
</dbReference>
<dbReference type="InterPro" id="IPR000847">
    <property type="entry name" value="LysR_HTH_N"/>
</dbReference>
<dbReference type="GO" id="GO:0003677">
    <property type="term" value="F:DNA binding"/>
    <property type="evidence" value="ECO:0007669"/>
    <property type="project" value="UniProtKB-KW"/>
</dbReference>
<dbReference type="InterPro" id="IPR036388">
    <property type="entry name" value="WH-like_DNA-bd_sf"/>
</dbReference>
<dbReference type="SUPFAM" id="SSF53850">
    <property type="entry name" value="Periplasmic binding protein-like II"/>
    <property type="match status" value="1"/>
</dbReference>
<gene>
    <name evidence="6" type="ORF">D3H66_16255</name>
</gene>
<evidence type="ECO:0000313" key="6">
    <source>
        <dbReference type="EMBL" id="KAA1142870.1"/>
    </source>
</evidence>
<dbReference type="RefSeq" id="WP_149607915.1">
    <property type="nucleotide sequence ID" value="NZ_VTZD01000019.1"/>
</dbReference>
<dbReference type="PRINTS" id="PR00039">
    <property type="entry name" value="HTHLYSR"/>
</dbReference>
<dbReference type="Pfam" id="PF03466">
    <property type="entry name" value="LysR_substrate"/>
    <property type="match status" value="1"/>
</dbReference>
<keyword evidence="4" id="KW-0804">Transcription</keyword>
<dbReference type="Pfam" id="PF00126">
    <property type="entry name" value="HTH_1"/>
    <property type="match status" value="1"/>
</dbReference>
<protein>
    <submittedName>
        <fullName evidence="6">LysR family transcriptional regulator</fullName>
    </submittedName>
</protein>
<sequence>MKSDIRTLDLNLLKTLDALLDERSVTRAAQRLSLTQPVVSGMLNRLRDYFDDPLFSRTPHGIVPTLRAQQLATPVKQILSDIDILLKPTQFDPLTAALTFTVAATDYALKAVIVPFIAALRVRAPGIRVRVIPVEPVLLTTQFEQGKIDLALLTPDSTPDNLHSRALYDEEYVCLMRHAHPDAGQPLTLDRFCALEHVLVSYEGESFWGVTDEALASVGRQRQIGLSVSSFLVLPDILAISDMIAVVPARLAYDDTRMHVLPPPLPITGFTKSMAWHERTHRDAAHQWLRNLVHETSQFRV</sequence>
<evidence type="ECO:0000256" key="3">
    <source>
        <dbReference type="ARBA" id="ARBA00023125"/>
    </source>
</evidence>
<evidence type="ECO:0000259" key="5">
    <source>
        <dbReference type="PROSITE" id="PS50931"/>
    </source>
</evidence>
<evidence type="ECO:0000256" key="4">
    <source>
        <dbReference type="ARBA" id="ARBA00023163"/>
    </source>
</evidence>